<dbReference type="AlphaFoldDB" id="B4JHR6"/>
<dbReference type="PhylomeDB" id="B4JHR6"/>
<accession>B4JHR6</accession>
<proteinExistence type="predicted"/>
<protein>
    <submittedName>
        <fullName evidence="2">GH18031</fullName>
    </submittedName>
</protein>
<reference evidence="2 3" key="1">
    <citation type="journal article" date="2007" name="Nature">
        <title>Evolution of genes and genomes on the Drosophila phylogeny.</title>
        <authorList>
            <consortium name="Drosophila 12 Genomes Consortium"/>
            <person name="Clark A.G."/>
            <person name="Eisen M.B."/>
            <person name="Smith D.R."/>
            <person name="Bergman C.M."/>
            <person name="Oliver B."/>
            <person name="Markow T.A."/>
            <person name="Kaufman T.C."/>
            <person name="Kellis M."/>
            <person name="Gelbart W."/>
            <person name="Iyer V.N."/>
            <person name="Pollard D.A."/>
            <person name="Sackton T.B."/>
            <person name="Larracuente A.M."/>
            <person name="Singh N.D."/>
            <person name="Abad J.P."/>
            <person name="Abt D.N."/>
            <person name="Adryan B."/>
            <person name="Aguade M."/>
            <person name="Akashi H."/>
            <person name="Anderson W.W."/>
            <person name="Aquadro C.F."/>
            <person name="Ardell D.H."/>
            <person name="Arguello R."/>
            <person name="Artieri C.G."/>
            <person name="Barbash D.A."/>
            <person name="Barker D."/>
            <person name="Barsanti P."/>
            <person name="Batterham P."/>
            <person name="Batzoglou S."/>
            <person name="Begun D."/>
            <person name="Bhutkar A."/>
            <person name="Blanco E."/>
            <person name="Bosak S.A."/>
            <person name="Bradley R.K."/>
            <person name="Brand A.D."/>
            <person name="Brent M.R."/>
            <person name="Brooks A.N."/>
            <person name="Brown R.H."/>
            <person name="Butlin R.K."/>
            <person name="Caggese C."/>
            <person name="Calvi B.R."/>
            <person name="Bernardo de Carvalho A."/>
            <person name="Caspi A."/>
            <person name="Castrezana S."/>
            <person name="Celniker S.E."/>
            <person name="Chang J.L."/>
            <person name="Chapple C."/>
            <person name="Chatterji S."/>
            <person name="Chinwalla A."/>
            <person name="Civetta A."/>
            <person name="Clifton S.W."/>
            <person name="Comeron J.M."/>
            <person name="Costello J.C."/>
            <person name="Coyne J.A."/>
            <person name="Daub J."/>
            <person name="David R.G."/>
            <person name="Delcher A.L."/>
            <person name="Delehaunty K."/>
            <person name="Do C.B."/>
            <person name="Ebling H."/>
            <person name="Edwards K."/>
            <person name="Eickbush T."/>
            <person name="Evans J.D."/>
            <person name="Filipski A."/>
            <person name="Findeiss S."/>
            <person name="Freyhult E."/>
            <person name="Fulton L."/>
            <person name="Fulton R."/>
            <person name="Garcia A.C."/>
            <person name="Gardiner A."/>
            <person name="Garfield D.A."/>
            <person name="Garvin B.E."/>
            <person name="Gibson G."/>
            <person name="Gilbert D."/>
            <person name="Gnerre S."/>
            <person name="Godfrey J."/>
            <person name="Good R."/>
            <person name="Gotea V."/>
            <person name="Gravely B."/>
            <person name="Greenberg A.J."/>
            <person name="Griffiths-Jones S."/>
            <person name="Gross S."/>
            <person name="Guigo R."/>
            <person name="Gustafson E.A."/>
            <person name="Haerty W."/>
            <person name="Hahn M.W."/>
            <person name="Halligan D.L."/>
            <person name="Halpern A.L."/>
            <person name="Halter G.M."/>
            <person name="Han M.V."/>
            <person name="Heger A."/>
            <person name="Hillier L."/>
            <person name="Hinrichs A.S."/>
            <person name="Holmes I."/>
            <person name="Hoskins R.A."/>
            <person name="Hubisz M.J."/>
            <person name="Hultmark D."/>
            <person name="Huntley M.A."/>
            <person name="Jaffe D.B."/>
            <person name="Jagadeeshan S."/>
            <person name="Jeck W.R."/>
            <person name="Johnson J."/>
            <person name="Jones C.D."/>
            <person name="Jordan W.C."/>
            <person name="Karpen G.H."/>
            <person name="Kataoka E."/>
            <person name="Keightley P.D."/>
            <person name="Kheradpour P."/>
            <person name="Kirkness E.F."/>
            <person name="Koerich L.B."/>
            <person name="Kristiansen K."/>
            <person name="Kudrna D."/>
            <person name="Kulathinal R.J."/>
            <person name="Kumar S."/>
            <person name="Kwok R."/>
            <person name="Lander E."/>
            <person name="Langley C.H."/>
            <person name="Lapoint R."/>
            <person name="Lazzaro B.P."/>
            <person name="Lee S.J."/>
            <person name="Levesque L."/>
            <person name="Li R."/>
            <person name="Lin C.F."/>
            <person name="Lin M.F."/>
            <person name="Lindblad-Toh K."/>
            <person name="Llopart A."/>
            <person name="Long M."/>
            <person name="Low L."/>
            <person name="Lozovsky E."/>
            <person name="Lu J."/>
            <person name="Luo M."/>
            <person name="Machado C.A."/>
            <person name="Makalowski W."/>
            <person name="Marzo M."/>
            <person name="Matsuda M."/>
            <person name="Matzkin L."/>
            <person name="McAllister B."/>
            <person name="McBride C.S."/>
            <person name="McKernan B."/>
            <person name="McKernan K."/>
            <person name="Mendez-Lago M."/>
            <person name="Minx P."/>
            <person name="Mollenhauer M.U."/>
            <person name="Montooth K."/>
            <person name="Mount S.M."/>
            <person name="Mu X."/>
            <person name="Myers E."/>
            <person name="Negre B."/>
            <person name="Newfeld S."/>
            <person name="Nielsen R."/>
            <person name="Noor M.A."/>
            <person name="O'Grady P."/>
            <person name="Pachter L."/>
            <person name="Papaceit M."/>
            <person name="Parisi M.J."/>
            <person name="Parisi M."/>
            <person name="Parts L."/>
            <person name="Pedersen J.S."/>
            <person name="Pesole G."/>
            <person name="Phillippy A.M."/>
            <person name="Ponting C.P."/>
            <person name="Pop M."/>
            <person name="Porcelli D."/>
            <person name="Powell J.R."/>
            <person name="Prohaska S."/>
            <person name="Pruitt K."/>
            <person name="Puig M."/>
            <person name="Quesneville H."/>
            <person name="Ram K.R."/>
            <person name="Rand D."/>
            <person name="Rasmussen M.D."/>
            <person name="Reed L.K."/>
            <person name="Reenan R."/>
            <person name="Reily A."/>
            <person name="Remington K.A."/>
            <person name="Rieger T.T."/>
            <person name="Ritchie M.G."/>
            <person name="Robin C."/>
            <person name="Rogers Y.H."/>
            <person name="Rohde C."/>
            <person name="Rozas J."/>
            <person name="Rubenfield M.J."/>
            <person name="Ruiz A."/>
            <person name="Russo S."/>
            <person name="Salzberg S.L."/>
            <person name="Sanchez-Gracia A."/>
            <person name="Saranga D.J."/>
            <person name="Sato H."/>
            <person name="Schaeffer S.W."/>
            <person name="Schatz M.C."/>
            <person name="Schlenke T."/>
            <person name="Schwartz R."/>
            <person name="Segarra C."/>
            <person name="Singh R.S."/>
            <person name="Sirot L."/>
            <person name="Sirota M."/>
            <person name="Sisneros N.B."/>
            <person name="Smith C.D."/>
            <person name="Smith T.F."/>
            <person name="Spieth J."/>
            <person name="Stage D.E."/>
            <person name="Stark A."/>
            <person name="Stephan W."/>
            <person name="Strausberg R.L."/>
            <person name="Strempel S."/>
            <person name="Sturgill D."/>
            <person name="Sutton G."/>
            <person name="Sutton G.G."/>
            <person name="Tao W."/>
            <person name="Teichmann S."/>
            <person name="Tobari Y.N."/>
            <person name="Tomimura Y."/>
            <person name="Tsolas J.M."/>
            <person name="Valente V.L."/>
            <person name="Venter E."/>
            <person name="Venter J.C."/>
            <person name="Vicario S."/>
            <person name="Vieira F.G."/>
            <person name="Vilella A.J."/>
            <person name="Villasante A."/>
            <person name="Walenz B."/>
            <person name="Wang J."/>
            <person name="Wasserman M."/>
            <person name="Watts T."/>
            <person name="Wilson D."/>
            <person name="Wilson R.K."/>
            <person name="Wing R.A."/>
            <person name="Wolfner M.F."/>
            <person name="Wong A."/>
            <person name="Wong G.K."/>
            <person name="Wu C.I."/>
            <person name="Wu G."/>
            <person name="Yamamoto D."/>
            <person name="Yang H.P."/>
            <person name="Yang S.P."/>
            <person name="Yorke J.A."/>
            <person name="Yoshida K."/>
            <person name="Zdobnov E."/>
            <person name="Zhang P."/>
            <person name="Zhang Y."/>
            <person name="Zimin A.V."/>
            <person name="Baldwin J."/>
            <person name="Abdouelleil A."/>
            <person name="Abdulkadir J."/>
            <person name="Abebe A."/>
            <person name="Abera B."/>
            <person name="Abreu J."/>
            <person name="Acer S.C."/>
            <person name="Aftuck L."/>
            <person name="Alexander A."/>
            <person name="An P."/>
            <person name="Anderson E."/>
            <person name="Anderson S."/>
            <person name="Arachi H."/>
            <person name="Azer M."/>
            <person name="Bachantsang P."/>
            <person name="Barry A."/>
            <person name="Bayul T."/>
            <person name="Berlin A."/>
            <person name="Bessette D."/>
            <person name="Bloom T."/>
            <person name="Blye J."/>
            <person name="Boguslavskiy L."/>
            <person name="Bonnet C."/>
            <person name="Boukhgalter B."/>
            <person name="Bourzgui I."/>
            <person name="Brown A."/>
            <person name="Cahill P."/>
            <person name="Channer S."/>
            <person name="Cheshatsang Y."/>
            <person name="Chuda L."/>
            <person name="Citroen M."/>
            <person name="Collymore A."/>
            <person name="Cooke P."/>
            <person name="Costello M."/>
            <person name="D'Aco K."/>
            <person name="Daza R."/>
            <person name="De Haan G."/>
            <person name="DeGray S."/>
            <person name="DeMaso C."/>
            <person name="Dhargay N."/>
            <person name="Dooley K."/>
            <person name="Dooley E."/>
            <person name="Doricent M."/>
            <person name="Dorje P."/>
            <person name="Dorjee K."/>
            <person name="Dupes A."/>
            <person name="Elong R."/>
            <person name="Falk J."/>
            <person name="Farina A."/>
            <person name="Faro S."/>
            <person name="Ferguson D."/>
            <person name="Fisher S."/>
            <person name="Foley C.D."/>
            <person name="Franke A."/>
            <person name="Friedrich D."/>
            <person name="Gadbois L."/>
            <person name="Gearin G."/>
            <person name="Gearin C.R."/>
            <person name="Giannoukos G."/>
            <person name="Goode T."/>
            <person name="Graham J."/>
            <person name="Grandbois E."/>
            <person name="Grewal S."/>
            <person name="Gyaltsen K."/>
            <person name="Hafez N."/>
            <person name="Hagos B."/>
            <person name="Hall J."/>
            <person name="Henson C."/>
            <person name="Hollinger A."/>
            <person name="Honan T."/>
            <person name="Huard M.D."/>
            <person name="Hughes L."/>
            <person name="Hurhula B."/>
            <person name="Husby M.E."/>
            <person name="Kamat A."/>
            <person name="Kanga B."/>
            <person name="Kashin S."/>
            <person name="Khazanovich D."/>
            <person name="Kisner P."/>
            <person name="Lance K."/>
            <person name="Lara M."/>
            <person name="Lee W."/>
            <person name="Lennon N."/>
            <person name="Letendre F."/>
            <person name="LeVine R."/>
            <person name="Lipovsky A."/>
            <person name="Liu X."/>
            <person name="Liu J."/>
            <person name="Liu S."/>
            <person name="Lokyitsang T."/>
            <person name="Lokyitsang Y."/>
            <person name="Lubonja R."/>
            <person name="Lui A."/>
            <person name="MacDonald P."/>
            <person name="Magnisalis V."/>
            <person name="Maru K."/>
            <person name="Matthews C."/>
            <person name="McCusker W."/>
            <person name="McDonough S."/>
            <person name="Mehta T."/>
            <person name="Meldrim J."/>
            <person name="Meneus L."/>
            <person name="Mihai O."/>
            <person name="Mihalev A."/>
            <person name="Mihova T."/>
            <person name="Mittelman R."/>
            <person name="Mlenga V."/>
            <person name="Montmayeur A."/>
            <person name="Mulrain L."/>
            <person name="Navidi A."/>
            <person name="Naylor J."/>
            <person name="Negash T."/>
            <person name="Nguyen T."/>
            <person name="Nguyen N."/>
            <person name="Nicol R."/>
            <person name="Norbu C."/>
            <person name="Norbu N."/>
            <person name="Novod N."/>
            <person name="O'Neill B."/>
            <person name="Osman S."/>
            <person name="Markiewicz E."/>
            <person name="Oyono O.L."/>
            <person name="Patti C."/>
            <person name="Phunkhang P."/>
            <person name="Pierre F."/>
            <person name="Priest M."/>
            <person name="Raghuraman S."/>
            <person name="Rege F."/>
            <person name="Reyes R."/>
            <person name="Rise C."/>
            <person name="Rogov P."/>
            <person name="Ross K."/>
            <person name="Ryan E."/>
            <person name="Settipalli S."/>
            <person name="Shea T."/>
            <person name="Sherpa N."/>
            <person name="Shi L."/>
            <person name="Shih D."/>
            <person name="Sparrow T."/>
            <person name="Spaulding J."/>
            <person name="Stalker J."/>
            <person name="Stange-Thomann N."/>
            <person name="Stavropoulos S."/>
            <person name="Stone C."/>
            <person name="Strader C."/>
            <person name="Tesfaye S."/>
            <person name="Thomson T."/>
            <person name="Thoulutsang Y."/>
            <person name="Thoulutsang D."/>
            <person name="Topham K."/>
            <person name="Topping I."/>
            <person name="Tsamla T."/>
            <person name="Vassiliev H."/>
            <person name="Vo A."/>
            <person name="Wangchuk T."/>
            <person name="Wangdi T."/>
            <person name="Weiand M."/>
            <person name="Wilkinson J."/>
            <person name="Wilson A."/>
            <person name="Yadav S."/>
            <person name="Young G."/>
            <person name="Yu Q."/>
            <person name="Zembek L."/>
            <person name="Zhong D."/>
            <person name="Zimmer A."/>
            <person name="Zwirko Z."/>
            <person name="Jaffe D.B."/>
            <person name="Alvarez P."/>
            <person name="Brockman W."/>
            <person name="Butler J."/>
            <person name="Chin C."/>
            <person name="Gnerre S."/>
            <person name="Grabherr M."/>
            <person name="Kleber M."/>
            <person name="Mauceli E."/>
            <person name="MacCallum I."/>
        </authorList>
    </citation>
    <scope>NUCLEOTIDE SEQUENCE [LARGE SCALE GENOMIC DNA]</scope>
    <source>
        <strain evidence="3">Tucson 15287-2541.00</strain>
    </source>
</reference>
<gene>
    <name evidence="2" type="primary">Dgri\GH18031</name>
    <name evidence="2" type="ORF">Dgri_GH18031</name>
</gene>
<dbReference type="OMA" id="EQHASCH"/>
<feature type="compositionally biased region" description="Polar residues" evidence="1">
    <location>
        <begin position="199"/>
        <end position="210"/>
    </location>
</feature>
<dbReference type="eggNOG" id="ENOG502T8EP">
    <property type="taxonomic scope" value="Eukaryota"/>
</dbReference>
<dbReference type="Proteomes" id="UP000001070">
    <property type="component" value="Unassembled WGS sequence"/>
</dbReference>
<dbReference type="OrthoDB" id="446723at2759"/>
<evidence type="ECO:0000256" key="1">
    <source>
        <dbReference type="SAM" id="MobiDB-lite"/>
    </source>
</evidence>
<name>B4JHR6_DROGR</name>
<dbReference type="FunCoup" id="B4JHR6">
    <property type="interactions" value="7"/>
</dbReference>
<keyword evidence="3" id="KW-1185">Reference proteome</keyword>
<feature type="region of interest" description="Disordered" evidence="1">
    <location>
        <begin position="199"/>
        <end position="232"/>
    </location>
</feature>
<evidence type="ECO:0000313" key="3">
    <source>
        <dbReference type="Proteomes" id="UP000001070"/>
    </source>
</evidence>
<organism evidence="3">
    <name type="scientific">Drosophila grimshawi</name>
    <name type="common">Hawaiian fruit fly</name>
    <name type="synonym">Idiomyia grimshawi</name>
    <dbReference type="NCBI Taxonomy" id="7222"/>
    <lineage>
        <taxon>Eukaryota</taxon>
        <taxon>Metazoa</taxon>
        <taxon>Ecdysozoa</taxon>
        <taxon>Arthropoda</taxon>
        <taxon>Hexapoda</taxon>
        <taxon>Insecta</taxon>
        <taxon>Pterygota</taxon>
        <taxon>Neoptera</taxon>
        <taxon>Endopterygota</taxon>
        <taxon>Diptera</taxon>
        <taxon>Brachycera</taxon>
        <taxon>Muscomorpha</taxon>
        <taxon>Ephydroidea</taxon>
        <taxon>Drosophilidae</taxon>
        <taxon>Drosophila</taxon>
        <taxon>Hawaiian Drosophila</taxon>
    </lineage>
</organism>
<dbReference type="InParanoid" id="B4JHR6"/>
<dbReference type="HOGENOM" id="CLU_513167_0_0_1"/>
<evidence type="ECO:0000313" key="2">
    <source>
        <dbReference type="EMBL" id="EDV93905.1"/>
    </source>
</evidence>
<feature type="region of interest" description="Disordered" evidence="1">
    <location>
        <begin position="126"/>
        <end position="151"/>
    </location>
</feature>
<dbReference type="EMBL" id="CH916369">
    <property type="protein sequence ID" value="EDV93905.1"/>
    <property type="molecule type" value="Genomic_DNA"/>
</dbReference>
<sequence length="524" mass="59401">MIVATFKQINNPAPTLPIHSPHSPVHPNSNSSIQQNKLSGRYINNKIVQQKSANKLLSAKQLTEHKTPHFSVNENANANERLSSTTTHSSITCSCIKSPKYDKTFIQKDPKCVDFTNVSATNFTVKDQKSPKQKRNSHQQQQQLLNITPSIKKTSTNDFNLKIIAPIAASDVNQQQKQQQLRPSFGVQDNHNASHQFTIKTSKSEQTSPNMMGGINQKKTTASHGNNKRSTDSLHYVSPMDPWIKKNDDLQMNSFSEAGWEIATDPWIKRPIDSLVTDKFAHSKERTQENACTKDDFMMEATSKRSYLKPNMHKQKLYRNEESILSAPPSPHLITTSNISCTINHLPQQKNLPTKSASFSPARGKQFLNPFEDTFTYGNIKTLSVPSDYDDDQSKLNKNLTVNSCNKLQNRHSFSSISKQSREELQLNIRRLSEQMAQSNLVQFSLDDCNVNNMVDDTESFYQEIPASTTELHTVEKTGYKTILKFKESFQTFKHNNPKVSTVLGKTKVYIRHQKPKPMPETTC</sequence>